<comment type="caution">
    <text evidence="2">The sequence shown here is derived from an EMBL/GenBank/DDBJ whole genome shotgun (WGS) entry which is preliminary data.</text>
</comment>
<dbReference type="Proteomes" id="UP001159405">
    <property type="component" value="Unassembled WGS sequence"/>
</dbReference>
<name>A0ABN8Q5Q4_9CNID</name>
<protein>
    <submittedName>
        <fullName evidence="2">Uncharacterized protein</fullName>
    </submittedName>
</protein>
<keyword evidence="1" id="KW-0732">Signal</keyword>
<feature type="non-terminal residue" evidence="2">
    <location>
        <position position="120"/>
    </location>
</feature>
<accession>A0ABN8Q5Q4</accession>
<reference evidence="2 3" key="1">
    <citation type="submission" date="2022-05" db="EMBL/GenBank/DDBJ databases">
        <authorList>
            <consortium name="Genoscope - CEA"/>
            <person name="William W."/>
        </authorList>
    </citation>
    <scope>NUCLEOTIDE SEQUENCE [LARGE SCALE GENOMIC DNA]</scope>
</reference>
<keyword evidence="3" id="KW-1185">Reference proteome</keyword>
<feature type="chain" id="PRO_5045194017" evidence="1">
    <location>
        <begin position="21"/>
        <end position="120"/>
    </location>
</feature>
<organism evidence="2 3">
    <name type="scientific">Porites lobata</name>
    <dbReference type="NCBI Taxonomy" id="104759"/>
    <lineage>
        <taxon>Eukaryota</taxon>
        <taxon>Metazoa</taxon>
        <taxon>Cnidaria</taxon>
        <taxon>Anthozoa</taxon>
        <taxon>Hexacorallia</taxon>
        <taxon>Scleractinia</taxon>
        <taxon>Fungiina</taxon>
        <taxon>Poritidae</taxon>
        <taxon>Porites</taxon>
    </lineage>
</organism>
<gene>
    <name evidence="2" type="ORF">PLOB_00002465</name>
</gene>
<dbReference type="EMBL" id="CALNXK010000109">
    <property type="protein sequence ID" value="CAH3157807.1"/>
    <property type="molecule type" value="Genomic_DNA"/>
</dbReference>
<feature type="signal peptide" evidence="1">
    <location>
        <begin position="1"/>
        <end position="20"/>
    </location>
</feature>
<evidence type="ECO:0000313" key="3">
    <source>
        <dbReference type="Proteomes" id="UP001159405"/>
    </source>
</evidence>
<sequence length="120" mass="13542">MNSKFVFLLLVAILVTASYASLLEEFDEAYGRLIIQRDSCPCPEEAQCGEVCTSKNRCKGTGRYLRRSLSADNMQLDISKIKLLIVYVVYVCVVPELKLPSAFSESGWLAYDGPRDEQHR</sequence>
<proteinExistence type="predicted"/>
<evidence type="ECO:0000256" key="1">
    <source>
        <dbReference type="SAM" id="SignalP"/>
    </source>
</evidence>
<evidence type="ECO:0000313" key="2">
    <source>
        <dbReference type="EMBL" id="CAH3157807.1"/>
    </source>
</evidence>